<name>X1RQA9_9ZZZZ</name>
<evidence type="ECO:0000313" key="1">
    <source>
        <dbReference type="EMBL" id="GAI82843.1"/>
    </source>
</evidence>
<sequence>MDTTSGPPFAAPPYTPAVSFGHNVRPIFYIVSKRTRPRCVQNVLSRPA</sequence>
<proteinExistence type="predicted"/>
<protein>
    <submittedName>
        <fullName evidence="1">Uncharacterized protein</fullName>
    </submittedName>
</protein>
<dbReference type="EMBL" id="BARW01013712">
    <property type="protein sequence ID" value="GAI82843.1"/>
    <property type="molecule type" value="Genomic_DNA"/>
</dbReference>
<comment type="caution">
    <text evidence="1">The sequence shown here is derived from an EMBL/GenBank/DDBJ whole genome shotgun (WGS) entry which is preliminary data.</text>
</comment>
<reference evidence="1" key="1">
    <citation type="journal article" date="2014" name="Front. Microbiol.">
        <title>High frequency of phylogenetically diverse reductive dehalogenase-homologous genes in deep subseafloor sedimentary metagenomes.</title>
        <authorList>
            <person name="Kawai M."/>
            <person name="Futagami T."/>
            <person name="Toyoda A."/>
            <person name="Takaki Y."/>
            <person name="Nishi S."/>
            <person name="Hori S."/>
            <person name="Arai W."/>
            <person name="Tsubouchi T."/>
            <person name="Morono Y."/>
            <person name="Uchiyama I."/>
            <person name="Ito T."/>
            <person name="Fujiyama A."/>
            <person name="Inagaki F."/>
            <person name="Takami H."/>
        </authorList>
    </citation>
    <scope>NUCLEOTIDE SEQUENCE</scope>
    <source>
        <strain evidence="1">Expedition CK06-06</strain>
    </source>
</reference>
<feature type="non-terminal residue" evidence="1">
    <location>
        <position position="48"/>
    </location>
</feature>
<organism evidence="1">
    <name type="scientific">marine sediment metagenome</name>
    <dbReference type="NCBI Taxonomy" id="412755"/>
    <lineage>
        <taxon>unclassified sequences</taxon>
        <taxon>metagenomes</taxon>
        <taxon>ecological metagenomes</taxon>
    </lineage>
</organism>
<accession>X1RQA9</accession>
<dbReference type="AlphaFoldDB" id="X1RQA9"/>
<gene>
    <name evidence="1" type="ORF">S12H4_24924</name>
</gene>